<dbReference type="AlphaFoldDB" id="A0A9X1UAC4"/>
<evidence type="ECO:0000313" key="2">
    <source>
        <dbReference type="Proteomes" id="UP001139054"/>
    </source>
</evidence>
<comment type="caution">
    <text evidence="1">The sequence shown here is derived from an EMBL/GenBank/DDBJ whole genome shotgun (WGS) entry which is preliminary data.</text>
</comment>
<dbReference type="Proteomes" id="UP001139054">
    <property type="component" value="Unassembled WGS sequence"/>
</dbReference>
<protein>
    <submittedName>
        <fullName evidence="1">Uncharacterized protein</fullName>
    </submittedName>
</protein>
<gene>
    <name evidence="1" type="ORF">L6654_14715</name>
</gene>
<evidence type="ECO:0000313" key="1">
    <source>
        <dbReference type="EMBL" id="MCG2627883.1"/>
    </source>
</evidence>
<sequence>MSAKRITMRNRIVIFSSALAIFTVAVFLFEAQAGSPQLAPDHCGFWTTIDAGLSCR</sequence>
<organism evidence="1 2">
    <name type="scientific">Bradyrhizobium zhengyangense</name>
    <dbReference type="NCBI Taxonomy" id="2911009"/>
    <lineage>
        <taxon>Bacteria</taxon>
        <taxon>Pseudomonadati</taxon>
        <taxon>Pseudomonadota</taxon>
        <taxon>Alphaproteobacteria</taxon>
        <taxon>Hyphomicrobiales</taxon>
        <taxon>Nitrobacteraceae</taxon>
        <taxon>Bradyrhizobium</taxon>
    </lineage>
</organism>
<dbReference type="RefSeq" id="WP_237890392.1">
    <property type="nucleotide sequence ID" value="NZ_JAKLTY010000008.1"/>
</dbReference>
<dbReference type="EMBL" id="JAKLTY010000008">
    <property type="protein sequence ID" value="MCG2627883.1"/>
    <property type="molecule type" value="Genomic_DNA"/>
</dbReference>
<proteinExistence type="predicted"/>
<accession>A0A9X1UAC4</accession>
<reference evidence="1" key="1">
    <citation type="submission" date="2022-01" db="EMBL/GenBank/DDBJ databases">
        <title>Genome sequnece data of strain Bradyrhizobium sp. nov.</title>
        <authorList>
            <person name="Zhang J."/>
        </authorList>
    </citation>
    <scope>NUCLEOTIDE SEQUENCE</scope>
    <source>
        <strain evidence="1">WYCCWR 13023</strain>
    </source>
</reference>
<name>A0A9X1UAC4_9BRAD</name>